<proteinExistence type="predicted"/>
<dbReference type="PANTHER" id="PTHR45586:SF1">
    <property type="entry name" value="LIPOPOLYSACCHARIDE ASSEMBLY PROTEIN B"/>
    <property type="match status" value="1"/>
</dbReference>
<keyword evidence="2 3" id="KW-0802">TPR repeat</keyword>
<accession>A0ABV3ZLN2</accession>
<protein>
    <submittedName>
        <fullName evidence="4">Tetratricopeptide repeat protein</fullName>
    </submittedName>
</protein>
<dbReference type="EMBL" id="JAULBC010000008">
    <property type="protein sequence ID" value="MEX6690455.1"/>
    <property type="molecule type" value="Genomic_DNA"/>
</dbReference>
<dbReference type="Proteomes" id="UP001560573">
    <property type="component" value="Unassembled WGS sequence"/>
</dbReference>
<sequence>MKKQQLILVSASLVLFIVLFFFGRTIPEKKVSDKNPSSPETASASALTTDQLIAQARQKLNNEQIMRLNQLEKGIIRGDVKQQQIDAYKQLATFWGDSAHEHLLGAFYIGEGAKLENSEKNLNFAARLLLEDMMMETNPPLQKWMGVQAKALLEKSLEINPANDSAKVGIGACYLFGNISEAPMQGIQMVREVLAKDPHNAYAHMVLGMGGIKSGQFDKAIEHFEAVVKDNPANMEAVFNLAESYDRKGDKANAIKWYTVVRDKIAVPEAKKEIDERIKALQ</sequence>
<dbReference type="PANTHER" id="PTHR45586">
    <property type="entry name" value="TPR REPEAT-CONTAINING PROTEIN PA4667"/>
    <property type="match status" value="1"/>
</dbReference>
<reference evidence="4 5" key="1">
    <citation type="submission" date="2023-07" db="EMBL/GenBank/DDBJ databases">
        <authorList>
            <person name="Lian W.-H."/>
        </authorList>
    </citation>
    <scope>NUCLEOTIDE SEQUENCE [LARGE SCALE GENOMIC DNA]</scope>
    <source>
        <strain evidence="4 5">SYSU DXS3180</strain>
    </source>
</reference>
<dbReference type="Pfam" id="PF13432">
    <property type="entry name" value="TPR_16"/>
    <property type="match status" value="1"/>
</dbReference>
<name>A0ABV3ZLN2_9BACT</name>
<dbReference type="Gene3D" id="1.25.40.10">
    <property type="entry name" value="Tetratricopeptide repeat domain"/>
    <property type="match status" value="1"/>
</dbReference>
<dbReference type="PROSITE" id="PS50005">
    <property type="entry name" value="TPR"/>
    <property type="match status" value="1"/>
</dbReference>
<evidence type="ECO:0000313" key="5">
    <source>
        <dbReference type="Proteomes" id="UP001560573"/>
    </source>
</evidence>
<evidence type="ECO:0000256" key="3">
    <source>
        <dbReference type="PROSITE-ProRule" id="PRU00339"/>
    </source>
</evidence>
<keyword evidence="5" id="KW-1185">Reference proteome</keyword>
<dbReference type="SUPFAM" id="SSF48452">
    <property type="entry name" value="TPR-like"/>
    <property type="match status" value="1"/>
</dbReference>
<comment type="caution">
    <text evidence="4">The sequence shown here is derived from an EMBL/GenBank/DDBJ whole genome shotgun (WGS) entry which is preliminary data.</text>
</comment>
<evidence type="ECO:0000256" key="1">
    <source>
        <dbReference type="ARBA" id="ARBA00022737"/>
    </source>
</evidence>
<gene>
    <name evidence="4" type="ORF">QTN47_23285</name>
</gene>
<dbReference type="InterPro" id="IPR051012">
    <property type="entry name" value="CellSynth/LPSAsmb/PSIAsmb"/>
</dbReference>
<dbReference type="RefSeq" id="WP_369331867.1">
    <property type="nucleotide sequence ID" value="NZ_JAULBC010000008.1"/>
</dbReference>
<feature type="repeat" description="TPR" evidence="3">
    <location>
        <begin position="201"/>
        <end position="234"/>
    </location>
</feature>
<keyword evidence="1" id="KW-0677">Repeat</keyword>
<evidence type="ECO:0000256" key="2">
    <source>
        <dbReference type="ARBA" id="ARBA00022803"/>
    </source>
</evidence>
<dbReference type="InterPro" id="IPR019734">
    <property type="entry name" value="TPR_rpt"/>
</dbReference>
<dbReference type="InterPro" id="IPR011990">
    <property type="entry name" value="TPR-like_helical_dom_sf"/>
</dbReference>
<evidence type="ECO:0000313" key="4">
    <source>
        <dbReference type="EMBL" id="MEX6690455.1"/>
    </source>
</evidence>
<organism evidence="4 5">
    <name type="scientific">Danxiaibacter flavus</name>
    <dbReference type="NCBI Taxonomy" id="3049108"/>
    <lineage>
        <taxon>Bacteria</taxon>
        <taxon>Pseudomonadati</taxon>
        <taxon>Bacteroidota</taxon>
        <taxon>Chitinophagia</taxon>
        <taxon>Chitinophagales</taxon>
        <taxon>Chitinophagaceae</taxon>
        <taxon>Danxiaibacter</taxon>
    </lineage>
</organism>